<name>A0A382TUI2_9ZZZZ</name>
<gene>
    <name evidence="1" type="ORF">METZ01_LOCUS377972</name>
</gene>
<protein>
    <submittedName>
        <fullName evidence="1">Uncharacterized protein</fullName>
    </submittedName>
</protein>
<accession>A0A382TUI2</accession>
<reference evidence="1" key="1">
    <citation type="submission" date="2018-05" db="EMBL/GenBank/DDBJ databases">
        <authorList>
            <person name="Lanie J.A."/>
            <person name="Ng W.-L."/>
            <person name="Kazmierczak K.M."/>
            <person name="Andrzejewski T.M."/>
            <person name="Davidsen T.M."/>
            <person name="Wayne K.J."/>
            <person name="Tettelin H."/>
            <person name="Glass J.I."/>
            <person name="Rusch D."/>
            <person name="Podicherti R."/>
            <person name="Tsui H.-C.T."/>
            <person name="Winkler M.E."/>
        </authorList>
    </citation>
    <scope>NUCLEOTIDE SEQUENCE</scope>
</reference>
<sequence length="25" mass="2637">MLPLTRKGFNAGCGADVDGLRRSCV</sequence>
<dbReference type="EMBL" id="UINC01138893">
    <property type="protein sequence ID" value="SVD25118.1"/>
    <property type="molecule type" value="Genomic_DNA"/>
</dbReference>
<dbReference type="AlphaFoldDB" id="A0A382TUI2"/>
<organism evidence="1">
    <name type="scientific">marine metagenome</name>
    <dbReference type="NCBI Taxonomy" id="408172"/>
    <lineage>
        <taxon>unclassified sequences</taxon>
        <taxon>metagenomes</taxon>
        <taxon>ecological metagenomes</taxon>
    </lineage>
</organism>
<proteinExistence type="predicted"/>
<evidence type="ECO:0000313" key="1">
    <source>
        <dbReference type="EMBL" id="SVD25118.1"/>
    </source>
</evidence>